<dbReference type="AlphaFoldDB" id="A0A8W8MMZ0"/>
<feature type="compositionally biased region" description="Basic residues" evidence="2">
    <location>
        <begin position="805"/>
        <end position="815"/>
    </location>
</feature>
<feature type="domain" description="B box-type" evidence="3">
    <location>
        <begin position="136"/>
        <end position="182"/>
    </location>
</feature>
<dbReference type="PROSITE" id="PS50119">
    <property type="entry name" value="ZF_BBOX"/>
    <property type="match status" value="1"/>
</dbReference>
<dbReference type="InterPro" id="IPR037688">
    <property type="entry name" value="ZBBX"/>
</dbReference>
<keyword evidence="5" id="KW-1185">Reference proteome</keyword>
<feature type="compositionally biased region" description="Basic and acidic residues" evidence="2">
    <location>
        <begin position="913"/>
        <end position="929"/>
    </location>
</feature>
<dbReference type="Gene3D" id="4.10.830.40">
    <property type="match status" value="1"/>
</dbReference>
<feature type="compositionally biased region" description="Basic and acidic residues" evidence="2">
    <location>
        <begin position="50"/>
        <end position="62"/>
    </location>
</feature>
<accession>A0A8W8MMZ0</accession>
<evidence type="ECO:0000259" key="3">
    <source>
        <dbReference type="PROSITE" id="PS50119"/>
    </source>
</evidence>
<dbReference type="PANTHER" id="PTHR28634">
    <property type="entry name" value="ZINC FINGER B-BOX DOMAIN-CONTAINING PROTEIN 1"/>
    <property type="match status" value="1"/>
</dbReference>
<evidence type="ECO:0000313" key="5">
    <source>
        <dbReference type="Proteomes" id="UP000005408"/>
    </source>
</evidence>
<dbReference type="Pfam" id="PF22586">
    <property type="entry name" value="ANCHR-like_BBOX"/>
    <property type="match status" value="1"/>
</dbReference>
<feature type="compositionally biased region" description="Low complexity" evidence="2">
    <location>
        <begin position="590"/>
        <end position="599"/>
    </location>
</feature>
<feature type="compositionally biased region" description="Acidic residues" evidence="2">
    <location>
        <begin position="396"/>
        <end position="408"/>
    </location>
</feature>
<sequence length="1006" mass="111716">MSFGFNTNTRSKEDISFRLKQHNVKRARDETRKLETESRKMEERLAELRLAMNKEKEERERQGGGYWSRGQTGNLNSYATDVLNKPSSSSSSKSSGKKKVKILKDTPLDIPERPSQPGTMAYIAKQEVSLTPRQKVKGPKCGQCEEKKAAVSCVQCSELYCPGCFTAFHLKGALKKHRSLPVSATGPRQCMSPRPAPPVTNGNGDFDTHSSENFDSYPSEGAIHPTNSAINRVRFDDHGRNSPEGASGSFDGPSLFTGNYNEAESAASFQQALAAWRTGKSEGGEPASETPRQPQVLKVETPRQTAPVGIDSGTETKKPPPVEIKFSSNLSYAERLLIKKHRRTDVDKSDTPRLSLPPTPRLNFQSMPEDSHSEVEMPFTPRSQQTPRIEAYPQGDNEEQDEEMEDEERVNFNALYELSKMAANTNGGKPRHDEDNISIIELDSVTTNPTIEETTQFMVQESSDLEAWTAKESARDTARNSARDRFIESDRDDVREKTRDSIREMSREKTRESITNRESERDNQRNSKPPKSSTRRTAPNMEDNINTSPENRSTKPPTRMEDRLGSGKVKDRSQDQTEARVKSGKVRPVSGKSRPPSSRAKSRQESQRPGSGTRSRAGSWAGSRAGSWIEGEGVLTKAPSEALSMVAQMSAEVQVQRSVPLEELFMIGVTPVQQDRVMTPSRAKSAKGDKLKVSNQLYQMAPRSWRPDSSLADNVPEELVQIEPIEDPLAVPMETDAIDMVMDANVFPGSTDRSDMETPTPRAPSRSDSLLRDSTLPEFTRNSSHLSTNQRSPEPPKGEKSFRQPSRHSKSRSSHHTLTPRLETPRRGQSDDVEPSDVQSSATFDGRPSSRGLVPQGVRAVSQSGTGTTPRSQRASSRVGGATPRGEDSERPLSRAIVVDGEDLSSYDTVGDQESRNIDDQESLSKLEWELASESGRLTADGQISRMSILPDTDDEGSTGSSRSFSRMSQQDQGYDINSRLREDELMDDDDEDRESEEEDEVKALH</sequence>
<evidence type="ECO:0000313" key="4">
    <source>
        <dbReference type="EnsemblMetazoa" id="G34038.1:cds"/>
    </source>
</evidence>
<dbReference type="Proteomes" id="UP000005408">
    <property type="component" value="Unassembled WGS sequence"/>
</dbReference>
<reference evidence="4" key="1">
    <citation type="submission" date="2022-08" db="UniProtKB">
        <authorList>
            <consortium name="EnsemblMetazoa"/>
        </authorList>
    </citation>
    <scope>IDENTIFICATION</scope>
    <source>
        <strain evidence="4">05x7-T-G4-1.051#20</strain>
    </source>
</reference>
<dbReference type="EnsemblMetazoa" id="G34038.1">
    <property type="protein sequence ID" value="G34038.1:cds"/>
    <property type="gene ID" value="G34038"/>
</dbReference>
<feature type="compositionally biased region" description="Basic and acidic residues" evidence="2">
    <location>
        <begin position="558"/>
        <end position="581"/>
    </location>
</feature>
<feature type="compositionally biased region" description="Low complexity" evidence="2">
    <location>
        <begin position="85"/>
        <end position="94"/>
    </location>
</feature>
<evidence type="ECO:0000256" key="1">
    <source>
        <dbReference type="PROSITE-ProRule" id="PRU00024"/>
    </source>
</evidence>
<feature type="compositionally biased region" description="Low complexity" evidence="2">
    <location>
        <begin position="958"/>
        <end position="969"/>
    </location>
</feature>
<keyword evidence="1" id="KW-0479">Metal-binding</keyword>
<feature type="compositionally biased region" description="Polar residues" evidence="2">
    <location>
        <begin position="69"/>
        <end position="79"/>
    </location>
</feature>
<feature type="region of interest" description="Disordered" evidence="2">
    <location>
        <begin position="50"/>
        <end position="117"/>
    </location>
</feature>
<keyword evidence="1" id="KW-0862">Zinc</keyword>
<feature type="compositionally biased region" description="Polar residues" evidence="2">
    <location>
        <begin position="780"/>
        <end position="792"/>
    </location>
</feature>
<dbReference type="GO" id="GO:0008270">
    <property type="term" value="F:zinc ion binding"/>
    <property type="evidence" value="ECO:0007669"/>
    <property type="project" value="UniProtKB-KW"/>
</dbReference>
<name>A0A8W8MMZ0_MAGGI</name>
<feature type="region of interest" description="Disordered" evidence="2">
    <location>
        <begin position="183"/>
        <end position="216"/>
    </location>
</feature>
<feature type="region of interest" description="Disordered" evidence="2">
    <location>
        <begin position="746"/>
        <end position="1006"/>
    </location>
</feature>
<feature type="compositionally biased region" description="Acidic residues" evidence="2">
    <location>
        <begin position="985"/>
        <end position="1006"/>
    </location>
</feature>
<feature type="compositionally biased region" description="Basic and acidic residues" evidence="2">
    <location>
        <begin position="472"/>
        <end position="525"/>
    </location>
</feature>
<feature type="region of interest" description="Disordered" evidence="2">
    <location>
        <begin position="342"/>
        <end position="408"/>
    </location>
</feature>
<feature type="compositionally biased region" description="Polar residues" evidence="2">
    <location>
        <begin position="526"/>
        <end position="556"/>
    </location>
</feature>
<feature type="compositionally biased region" description="Basic and acidic residues" evidence="2">
    <location>
        <begin position="102"/>
        <end position="112"/>
    </location>
</feature>
<protein>
    <recommendedName>
        <fullName evidence="3">B box-type domain-containing protein</fullName>
    </recommendedName>
</protein>
<feature type="compositionally biased region" description="Polar residues" evidence="2">
    <location>
        <begin position="607"/>
        <end position="616"/>
    </location>
</feature>
<organism evidence="4 5">
    <name type="scientific">Magallana gigas</name>
    <name type="common">Pacific oyster</name>
    <name type="synonym">Crassostrea gigas</name>
    <dbReference type="NCBI Taxonomy" id="29159"/>
    <lineage>
        <taxon>Eukaryota</taxon>
        <taxon>Metazoa</taxon>
        <taxon>Spiralia</taxon>
        <taxon>Lophotrochozoa</taxon>
        <taxon>Mollusca</taxon>
        <taxon>Bivalvia</taxon>
        <taxon>Autobranchia</taxon>
        <taxon>Pteriomorphia</taxon>
        <taxon>Ostreida</taxon>
        <taxon>Ostreoidea</taxon>
        <taxon>Ostreidae</taxon>
        <taxon>Magallana</taxon>
    </lineage>
</organism>
<proteinExistence type="predicted"/>
<feature type="region of interest" description="Disordered" evidence="2">
    <location>
        <begin position="278"/>
        <end position="323"/>
    </location>
</feature>
<evidence type="ECO:0000256" key="2">
    <source>
        <dbReference type="SAM" id="MobiDB-lite"/>
    </source>
</evidence>
<keyword evidence="1" id="KW-0863">Zinc-finger</keyword>
<feature type="compositionally biased region" description="Polar residues" evidence="2">
    <location>
        <begin position="861"/>
        <end position="876"/>
    </location>
</feature>
<dbReference type="PANTHER" id="PTHR28634:SF1">
    <property type="entry name" value="ZINC FINGER B-BOX DOMAIN-CONTAINING PROTEIN 1"/>
    <property type="match status" value="1"/>
</dbReference>
<feature type="region of interest" description="Disordered" evidence="2">
    <location>
        <begin position="459"/>
        <end position="632"/>
    </location>
</feature>
<dbReference type="SUPFAM" id="SSF57845">
    <property type="entry name" value="B-box zinc-binding domain"/>
    <property type="match status" value="1"/>
</dbReference>
<feature type="region of interest" description="Disordered" evidence="2">
    <location>
        <begin position="234"/>
        <end position="253"/>
    </location>
</feature>
<dbReference type="InterPro" id="IPR000315">
    <property type="entry name" value="Znf_B-box"/>
</dbReference>